<dbReference type="Pfam" id="PF00903">
    <property type="entry name" value="Glyoxalase"/>
    <property type="match status" value="1"/>
</dbReference>
<dbReference type="InterPro" id="IPR026275">
    <property type="entry name" value="Glyoxalase/dOase/EhpR"/>
</dbReference>
<dbReference type="PROSITE" id="PS51819">
    <property type="entry name" value="VOC"/>
    <property type="match status" value="1"/>
</dbReference>
<evidence type="ECO:0000313" key="2">
    <source>
        <dbReference type="EMBL" id="QIB37675.1"/>
    </source>
</evidence>
<dbReference type="Gene3D" id="3.30.720.110">
    <property type="match status" value="1"/>
</dbReference>
<dbReference type="Gene3D" id="3.30.720.120">
    <property type="match status" value="1"/>
</dbReference>
<protein>
    <submittedName>
        <fullName evidence="2">Drug:proton antiporter</fullName>
    </submittedName>
</protein>
<dbReference type="AlphaFoldDB" id="A0A7L5BFS9"/>
<dbReference type="Proteomes" id="UP000464865">
    <property type="component" value="Chromosome M15-11"/>
</dbReference>
<keyword evidence="3" id="KW-1185">Reference proteome</keyword>
<proteinExistence type="predicted"/>
<dbReference type="InterPro" id="IPR037523">
    <property type="entry name" value="VOC_core"/>
</dbReference>
<dbReference type="EMBL" id="CP048632">
    <property type="protein sequence ID" value="QIB37675.1"/>
    <property type="molecule type" value="Genomic_DNA"/>
</dbReference>
<accession>A0A7L5BFS9</accession>
<dbReference type="CDD" id="cd07261">
    <property type="entry name" value="EhpR_like"/>
    <property type="match status" value="1"/>
</dbReference>
<dbReference type="RefSeq" id="WP_082183917.1">
    <property type="nucleotide sequence ID" value="NZ_CP048632.1"/>
</dbReference>
<evidence type="ECO:0000313" key="3">
    <source>
        <dbReference type="Proteomes" id="UP000464865"/>
    </source>
</evidence>
<evidence type="ECO:0000259" key="1">
    <source>
        <dbReference type="PROSITE" id="PS51819"/>
    </source>
</evidence>
<dbReference type="KEGG" id="roy:G3A56_06470"/>
<feature type="domain" description="VOC" evidence="1">
    <location>
        <begin position="4"/>
        <end position="121"/>
    </location>
</feature>
<dbReference type="PIRSF" id="PIRSF039020">
    <property type="entry name" value="EhpR"/>
    <property type="match status" value="1"/>
</dbReference>
<dbReference type="SUPFAM" id="SSF54593">
    <property type="entry name" value="Glyoxalase/Bleomycin resistance protein/Dihydroxybiphenyl dioxygenase"/>
    <property type="match status" value="1"/>
</dbReference>
<sequence>MTTHPDFTILYVDNPPASTEFYKDLLGARPVEASPTFSLFVLQNGMKLGLWSRHTVEPKASVTGGGGELAFRVETDAQVDETFSGWKAKGIAILQPPGTMEFGHTFTAADPDGHRLRVYAFAG</sequence>
<reference evidence="2 3" key="1">
    <citation type="submission" date="2020-02" db="EMBL/GenBank/DDBJ databases">
        <title>Plant-Promoting Endophytic Bacterium Rhizobium oryzihabitans sp. nov., Isolated from the Root of Rice.</title>
        <authorList>
            <person name="zhao J."/>
            <person name="Zhang G."/>
        </authorList>
    </citation>
    <scope>NUCLEOTIDE SEQUENCE [LARGE SCALE GENOMIC DNA]</scope>
    <source>
        <strain evidence="2 3">M15</strain>
    </source>
</reference>
<dbReference type="InterPro" id="IPR004360">
    <property type="entry name" value="Glyas_Fos-R_dOase_dom"/>
</dbReference>
<organism evidence="2 3">
    <name type="scientific">Rhizobium oryzihabitans</name>
    <dbReference type="NCBI Taxonomy" id="2267833"/>
    <lineage>
        <taxon>Bacteria</taxon>
        <taxon>Pseudomonadati</taxon>
        <taxon>Pseudomonadota</taxon>
        <taxon>Alphaproteobacteria</taxon>
        <taxon>Hyphomicrobiales</taxon>
        <taxon>Rhizobiaceae</taxon>
        <taxon>Rhizobium/Agrobacterium group</taxon>
        <taxon>Rhizobium</taxon>
    </lineage>
</organism>
<gene>
    <name evidence="2" type="ORF">G3A56_06470</name>
</gene>
<name>A0A7L5BFS9_9HYPH</name>
<dbReference type="InterPro" id="IPR029068">
    <property type="entry name" value="Glyas_Bleomycin-R_OHBP_Dase"/>
</dbReference>